<evidence type="ECO:0008006" key="3">
    <source>
        <dbReference type="Google" id="ProtNLM"/>
    </source>
</evidence>
<evidence type="ECO:0000313" key="2">
    <source>
        <dbReference type="Proteomes" id="UP000460272"/>
    </source>
</evidence>
<gene>
    <name evidence="1" type="ORF">EAS64_07490</name>
</gene>
<dbReference type="RefSeq" id="WP_145851897.1">
    <property type="nucleotide sequence ID" value="NZ_RPFW01000001.1"/>
</dbReference>
<sequence length="135" mass="14390">MGEMNEVFAAPDDETAIAVLEDGWGPPVHRDDGLRPQVLADLEALLTGRASQEIAADPRNGAQIAEVFNEDAGVAEGGLVTITDTLTRALAAADTATLDAVAETWTHGEYAVRGLATVARHAAAHGHRMYSFWYF</sequence>
<dbReference type="Proteomes" id="UP000460272">
    <property type="component" value="Unassembled WGS sequence"/>
</dbReference>
<accession>A0A6P2C6S6</accession>
<keyword evidence="2" id="KW-1185">Reference proteome</keyword>
<reference evidence="1 2" key="1">
    <citation type="submission" date="2018-11" db="EMBL/GenBank/DDBJ databases">
        <title>Trebonia kvetii gen.nov., sp.nov., a novel acidophilic actinobacterium, and proposal of the new actinobacterial family Treboniaceae fam. nov.</title>
        <authorList>
            <person name="Rapoport D."/>
            <person name="Sagova-Mareckova M."/>
            <person name="Sedlacek I."/>
            <person name="Provaznik J."/>
            <person name="Kralova S."/>
            <person name="Pavlinic D."/>
            <person name="Benes V."/>
            <person name="Kopecky J."/>
        </authorList>
    </citation>
    <scope>NUCLEOTIDE SEQUENCE [LARGE SCALE GENOMIC DNA]</scope>
    <source>
        <strain evidence="1 2">15Tr583</strain>
    </source>
</reference>
<comment type="caution">
    <text evidence="1">The sequence shown here is derived from an EMBL/GenBank/DDBJ whole genome shotgun (WGS) entry which is preliminary data.</text>
</comment>
<proteinExistence type="predicted"/>
<protein>
    <recommendedName>
        <fullName evidence="3">DUF1877 family protein</fullName>
    </recommendedName>
</protein>
<dbReference type="EMBL" id="RPFW01000001">
    <property type="protein sequence ID" value="TVZ07142.1"/>
    <property type="molecule type" value="Genomic_DNA"/>
</dbReference>
<dbReference type="AlphaFoldDB" id="A0A6P2C6S6"/>
<dbReference type="OrthoDB" id="3537879at2"/>
<evidence type="ECO:0000313" key="1">
    <source>
        <dbReference type="EMBL" id="TVZ07142.1"/>
    </source>
</evidence>
<organism evidence="1 2">
    <name type="scientific">Trebonia kvetii</name>
    <dbReference type="NCBI Taxonomy" id="2480626"/>
    <lineage>
        <taxon>Bacteria</taxon>
        <taxon>Bacillati</taxon>
        <taxon>Actinomycetota</taxon>
        <taxon>Actinomycetes</taxon>
        <taxon>Streptosporangiales</taxon>
        <taxon>Treboniaceae</taxon>
        <taxon>Trebonia</taxon>
    </lineage>
</organism>
<name>A0A6P2C6S6_9ACTN</name>